<protein>
    <submittedName>
        <fullName evidence="1">Uncharacterized protein</fullName>
    </submittedName>
</protein>
<evidence type="ECO:0000313" key="2">
    <source>
        <dbReference type="Proteomes" id="UP000002573"/>
    </source>
</evidence>
<sequence length="380" mass="44156">MTVPYWRVNRAIARDLFGVESSDVDRLIAAKVRSVRRRMPGKSSLPGEICGSGILAYHLELYYCLEKFKNEVSVLRYVSEDRRRAKVFLLHTILGLLWPRLLALETTHLPIDKYGKNIVEAVKTEMRGILANFNPIDIPISLHSCLQLKEAFKEILIQLPAMLNDIYRHPTVRRQLARDVKWRMRYEECMKNLLTSSLEGEKSAGIGNVLPLIFSKQYRVTIGKDEIVFQDINNPNRKTVIKGDKCFRILLRSILRGRRMNSKDRFEWLMDRVSRFSATHSRLLDLFLLAPFTIKDIYYFLLDTDENDLFSTLFSLGTNVLKSCKDQEDDETLRRKIIDMVDSSWRSDLKEYNIPLLEGCAETYADTFIAGYKLVKSITR</sequence>
<evidence type="ECO:0000313" key="1">
    <source>
        <dbReference type="EMBL" id="ADI31631.1"/>
    </source>
</evidence>
<keyword evidence="2" id="KW-1185">Reference proteome</keyword>
<reference evidence="1 2" key="2">
    <citation type="journal article" date="2011" name="Stand. Genomic Sci.">
        <title>Complete genome sequence of Staphylothermus hellenicus P8.</title>
        <authorList>
            <person name="Anderson I."/>
            <person name="Wirth R."/>
            <person name="Lucas S."/>
            <person name="Copeland A."/>
            <person name="Lapidus A."/>
            <person name="Cheng J.F."/>
            <person name="Goodwin L."/>
            <person name="Pitluck S."/>
            <person name="Davenport K."/>
            <person name="Detter J.C."/>
            <person name="Han C."/>
            <person name="Tapia R."/>
            <person name="Land M."/>
            <person name="Hauser L."/>
            <person name="Pati A."/>
            <person name="Mikhailova N."/>
            <person name="Woyke T."/>
            <person name="Klenk H.P."/>
            <person name="Kyrpides N."/>
            <person name="Ivanova N."/>
        </authorList>
    </citation>
    <scope>NUCLEOTIDE SEQUENCE [LARGE SCALE GENOMIC DNA]</scope>
    <source>
        <strain evidence="2">DSM 12710 / JCM 10830 / BK20S6-10-b1 / P8</strain>
    </source>
</reference>
<dbReference type="EMBL" id="CP002051">
    <property type="protein sequence ID" value="ADI31631.1"/>
    <property type="molecule type" value="Genomic_DNA"/>
</dbReference>
<dbReference type="HOGENOM" id="CLU_726876_0_0_2"/>
<dbReference type="AlphaFoldDB" id="D7DBT4"/>
<organism evidence="1 2">
    <name type="scientific">Staphylothermus hellenicus (strain DSM 12710 / JCM 10830 / BK20S6-10-b1 / P8)</name>
    <dbReference type="NCBI Taxonomy" id="591019"/>
    <lineage>
        <taxon>Archaea</taxon>
        <taxon>Thermoproteota</taxon>
        <taxon>Thermoprotei</taxon>
        <taxon>Desulfurococcales</taxon>
        <taxon>Desulfurococcaceae</taxon>
        <taxon>Staphylothermus</taxon>
    </lineage>
</organism>
<dbReference type="Proteomes" id="UP000002573">
    <property type="component" value="Chromosome"/>
</dbReference>
<name>D7DBT4_STAHD</name>
<proteinExistence type="predicted"/>
<gene>
    <name evidence="1" type="ordered locus">Shell_0500</name>
</gene>
<accession>D7DBT4</accession>
<dbReference type="KEGG" id="shc:Shell_0500"/>
<reference evidence="2" key="1">
    <citation type="submission" date="2010-05" db="EMBL/GenBank/DDBJ databases">
        <title>Complete sequence of Staphylothermus hellenicus DSM 12710.</title>
        <authorList>
            <consortium name="US DOE Joint Genome Institute"/>
            <person name="Lucas S."/>
            <person name="Copeland A."/>
            <person name="Lapidus A."/>
            <person name="Cheng J.-F."/>
            <person name="Bruce D."/>
            <person name="Goodwin L."/>
            <person name="Pitluck S."/>
            <person name="Davenport K."/>
            <person name="Detter J.C."/>
            <person name="Han C."/>
            <person name="Tapia R."/>
            <person name="Larimer F."/>
            <person name="Land M."/>
            <person name="Hauser L."/>
            <person name="Kyrpides N."/>
            <person name="Mikhailova N."/>
            <person name="Anderson I.J."/>
            <person name="Woyke T."/>
        </authorList>
    </citation>
    <scope>NUCLEOTIDE SEQUENCE [LARGE SCALE GENOMIC DNA]</scope>
    <source>
        <strain evidence="2">DSM 12710 / JCM 10830 / BK20S6-10-b1 / P8</strain>
    </source>
</reference>